<keyword evidence="4" id="KW-0540">Nuclease</keyword>
<keyword evidence="9 11" id="KW-0238">DNA-binding</keyword>
<accession>A0A151WQ17</accession>
<evidence type="ECO:0000256" key="3">
    <source>
        <dbReference type="ARBA" id="ARBA00006958"/>
    </source>
</evidence>
<keyword evidence="5" id="KW-0479">Metal-binding</keyword>
<dbReference type="OrthoDB" id="2668416at2759"/>
<dbReference type="GO" id="GO:0004518">
    <property type="term" value="F:nuclease activity"/>
    <property type="evidence" value="ECO:0007669"/>
    <property type="project" value="UniProtKB-KW"/>
</dbReference>
<keyword evidence="7" id="KW-0378">Hydrolase</keyword>
<dbReference type="PANTHER" id="PTHR22930:SF85">
    <property type="entry name" value="GH03217P-RELATED"/>
    <property type="match status" value="1"/>
</dbReference>
<comment type="subcellular location">
    <subcellularLocation>
        <location evidence="2">Nucleus</location>
    </subcellularLocation>
</comment>
<dbReference type="KEGG" id="mzt:108727631"/>
<organism evidence="13 14">
    <name type="scientific">Mycetomoellerius zeteki</name>
    <dbReference type="NCBI Taxonomy" id="64791"/>
    <lineage>
        <taxon>Eukaryota</taxon>
        <taxon>Metazoa</taxon>
        <taxon>Ecdysozoa</taxon>
        <taxon>Arthropoda</taxon>
        <taxon>Hexapoda</taxon>
        <taxon>Insecta</taxon>
        <taxon>Pterygota</taxon>
        <taxon>Neoptera</taxon>
        <taxon>Endopterygota</taxon>
        <taxon>Hymenoptera</taxon>
        <taxon>Apocrita</taxon>
        <taxon>Aculeata</taxon>
        <taxon>Formicoidea</taxon>
        <taxon>Formicidae</taxon>
        <taxon>Myrmicinae</taxon>
        <taxon>Mycetomoellerius</taxon>
    </lineage>
</organism>
<evidence type="ECO:0000259" key="12">
    <source>
        <dbReference type="PROSITE" id="PS50950"/>
    </source>
</evidence>
<evidence type="ECO:0000256" key="2">
    <source>
        <dbReference type="ARBA" id="ARBA00004123"/>
    </source>
</evidence>
<keyword evidence="10" id="KW-0539">Nucleus</keyword>
<protein>
    <submittedName>
        <fullName evidence="13">Putative nuclease HARBI1</fullName>
    </submittedName>
</protein>
<evidence type="ECO:0000256" key="10">
    <source>
        <dbReference type="ARBA" id="ARBA00023242"/>
    </source>
</evidence>
<evidence type="ECO:0000256" key="8">
    <source>
        <dbReference type="ARBA" id="ARBA00022833"/>
    </source>
</evidence>
<dbReference type="Pfam" id="PF13359">
    <property type="entry name" value="DDE_Tnp_4"/>
    <property type="match status" value="1"/>
</dbReference>
<evidence type="ECO:0000313" key="13">
    <source>
        <dbReference type="EMBL" id="KYQ49930.1"/>
    </source>
</evidence>
<evidence type="ECO:0000256" key="7">
    <source>
        <dbReference type="ARBA" id="ARBA00022801"/>
    </source>
</evidence>
<evidence type="ECO:0000256" key="5">
    <source>
        <dbReference type="ARBA" id="ARBA00022723"/>
    </source>
</evidence>
<comment type="similarity">
    <text evidence="3">Belongs to the HARBI1 family.</text>
</comment>
<evidence type="ECO:0000256" key="9">
    <source>
        <dbReference type="ARBA" id="ARBA00023125"/>
    </source>
</evidence>
<dbReference type="PROSITE" id="PS50950">
    <property type="entry name" value="ZF_THAP"/>
    <property type="match status" value="1"/>
</dbReference>
<dbReference type="Proteomes" id="UP000075809">
    <property type="component" value="Unassembled WGS sequence"/>
</dbReference>
<name>A0A151WQ17_9HYME</name>
<evidence type="ECO:0000256" key="6">
    <source>
        <dbReference type="ARBA" id="ARBA00022771"/>
    </source>
</evidence>
<dbReference type="SMART" id="SM00692">
    <property type="entry name" value="DM3"/>
    <property type="match status" value="1"/>
</dbReference>
<dbReference type="PANTHER" id="PTHR22930">
    <property type="match status" value="1"/>
</dbReference>
<evidence type="ECO:0000256" key="1">
    <source>
        <dbReference type="ARBA" id="ARBA00001968"/>
    </source>
</evidence>
<sequence>MRNQCGIKNCNNNRLKGFHLFRFPLHRKDHLKKWLEAIGEADFQPTKSDVICSAHFTTNDYMVRPFAHDVRLKHLAVPSIFQDPPETTPIITNIFDLNGSAPEEIMNLPTLVVQSRTKKSESSEEDEVYCFQPSEKTASTSTVDDTIKITLVNKRKIMNKSKHYLKNQKIGPKKKRMQSIITILKQDLKRNKKTIRLQQNLLTALENLDENTSNVFEENKRMELSPIQAVQLHVKNYVDTVKEYSDVEFKRHFRISRVVFTYLLNLIRPNLERPAGSGRCPISPNLQLLVTLWTMATPDSYRSVCDRFNIGRATAWRAHRKVCAAIYSLADKFIKWPSVEEAQQTWMDVQYKHKFPKVLGAINGTHIRIQKPKEHAENYLNRNGHYSIHLQAVCDSTLKFIHCYAEQPGSMHDMCVFWLSDIPSMYTEKFFPHDSHLIGDAGYALQKHVMVPYDNNDLSGAQINFNERLCSAHVMIEEAIGYLKGRFRSLVDKLYMKRTDLISEYIIACCVLHNICILHEDFLDDIVIVEKDNNRMTKCDIETITPDKEEGIEKRNALTNMLNESAPFNFFDYIAIEHSYSRRPVSFSL</sequence>
<dbReference type="AlphaFoldDB" id="A0A151WQ17"/>
<dbReference type="EMBL" id="KQ982850">
    <property type="protein sequence ID" value="KYQ49930.1"/>
    <property type="molecule type" value="Genomic_DNA"/>
</dbReference>
<dbReference type="Pfam" id="PF05485">
    <property type="entry name" value="THAP"/>
    <property type="match status" value="1"/>
</dbReference>
<dbReference type="GO" id="GO:0016787">
    <property type="term" value="F:hydrolase activity"/>
    <property type="evidence" value="ECO:0007669"/>
    <property type="project" value="UniProtKB-KW"/>
</dbReference>
<keyword evidence="14" id="KW-1185">Reference proteome</keyword>
<evidence type="ECO:0000313" key="14">
    <source>
        <dbReference type="Proteomes" id="UP000075809"/>
    </source>
</evidence>
<dbReference type="GO" id="GO:0005634">
    <property type="term" value="C:nucleus"/>
    <property type="evidence" value="ECO:0007669"/>
    <property type="project" value="UniProtKB-SubCell"/>
</dbReference>
<keyword evidence="8" id="KW-0862">Zinc</keyword>
<reference evidence="13 14" key="1">
    <citation type="submission" date="2015-09" db="EMBL/GenBank/DDBJ databases">
        <title>Trachymyrmex zeteki WGS genome.</title>
        <authorList>
            <person name="Nygaard S."/>
            <person name="Hu H."/>
            <person name="Boomsma J."/>
            <person name="Zhang G."/>
        </authorList>
    </citation>
    <scope>NUCLEOTIDE SEQUENCE [LARGE SCALE GENOMIC DNA]</scope>
    <source>
        <strain evidence="13">Tzet28-1</strain>
        <tissue evidence="13">Whole body</tissue>
    </source>
</reference>
<dbReference type="InterPro" id="IPR045249">
    <property type="entry name" value="HARBI1-like"/>
</dbReference>
<dbReference type="STRING" id="64791.A0A151WQ17"/>
<proteinExistence type="inferred from homology"/>
<gene>
    <name evidence="13" type="ORF">ALC60_10951</name>
</gene>
<dbReference type="InterPro" id="IPR006612">
    <property type="entry name" value="THAP_Znf"/>
</dbReference>
<dbReference type="SMART" id="SM00980">
    <property type="entry name" value="THAP"/>
    <property type="match status" value="1"/>
</dbReference>
<dbReference type="Gene3D" id="6.20.210.20">
    <property type="entry name" value="THAP domain"/>
    <property type="match status" value="1"/>
</dbReference>
<dbReference type="SUPFAM" id="SSF57716">
    <property type="entry name" value="Glucocorticoid receptor-like (DNA-binding domain)"/>
    <property type="match status" value="1"/>
</dbReference>
<dbReference type="GO" id="GO:0003677">
    <property type="term" value="F:DNA binding"/>
    <property type="evidence" value="ECO:0007669"/>
    <property type="project" value="UniProtKB-UniRule"/>
</dbReference>
<dbReference type="InterPro" id="IPR027806">
    <property type="entry name" value="HARBI1_dom"/>
</dbReference>
<keyword evidence="6 11" id="KW-0863">Zinc-finger</keyword>
<comment type="cofactor">
    <cofactor evidence="1">
        <name>a divalent metal cation</name>
        <dbReference type="ChEBI" id="CHEBI:60240"/>
    </cofactor>
</comment>
<feature type="domain" description="THAP-type" evidence="12">
    <location>
        <begin position="1"/>
        <end position="81"/>
    </location>
</feature>
<evidence type="ECO:0000256" key="4">
    <source>
        <dbReference type="ARBA" id="ARBA00022722"/>
    </source>
</evidence>
<dbReference type="InterPro" id="IPR038441">
    <property type="entry name" value="THAP_Znf_sf"/>
</dbReference>
<dbReference type="GO" id="GO:0008270">
    <property type="term" value="F:zinc ion binding"/>
    <property type="evidence" value="ECO:0007669"/>
    <property type="project" value="UniProtKB-KW"/>
</dbReference>
<evidence type="ECO:0000256" key="11">
    <source>
        <dbReference type="PROSITE-ProRule" id="PRU00309"/>
    </source>
</evidence>